<dbReference type="EMBL" id="JADJNC010000004">
    <property type="protein sequence ID" value="MBK7422046.1"/>
    <property type="molecule type" value="Genomic_DNA"/>
</dbReference>
<dbReference type="PANTHER" id="PTHR43861:SF6">
    <property type="entry name" value="METHYLTRANSFERASE TYPE 11"/>
    <property type="match status" value="1"/>
</dbReference>
<dbReference type="InterPro" id="IPR029063">
    <property type="entry name" value="SAM-dependent_MTases_sf"/>
</dbReference>
<accession>A0A9D7FC17</accession>
<evidence type="ECO:0000313" key="1">
    <source>
        <dbReference type="EMBL" id="MBK7422046.1"/>
    </source>
</evidence>
<dbReference type="Gene3D" id="3.40.50.150">
    <property type="entry name" value="Vaccinia Virus protein VP39"/>
    <property type="match status" value="1"/>
</dbReference>
<dbReference type="Proteomes" id="UP000886602">
    <property type="component" value="Unassembled WGS sequence"/>
</dbReference>
<reference evidence="1" key="1">
    <citation type="submission" date="2020-10" db="EMBL/GenBank/DDBJ databases">
        <title>Connecting structure to function with the recovery of over 1000 high-quality activated sludge metagenome-assembled genomes encoding full-length rRNA genes using long-read sequencing.</title>
        <authorList>
            <person name="Singleton C.M."/>
            <person name="Petriglieri F."/>
            <person name="Kristensen J.M."/>
            <person name="Kirkegaard R.H."/>
            <person name="Michaelsen T.Y."/>
            <person name="Andersen M.H."/>
            <person name="Karst S.M."/>
            <person name="Dueholm M.S."/>
            <person name="Nielsen P.H."/>
            <person name="Albertsen M."/>
        </authorList>
    </citation>
    <scope>NUCLEOTIDE SEQUENCE</scope>
    <source>
        <strain evidence="1">EsbW_18-Q3-R4-48_MAXAC.044</strain>
    </source>
</reference>
<evidence type="ECO:0000313" key="2">
    <source>
        <dbReference type="Proteomes" id="UP000886602"/>
    </source>
</evidence>
<protein>
    <submittedName>
        <fullName evidence="1">Class I SAM-dependent methyltransferase</fullName>
    </submittedName>
</protein>
<dbReference type="GO" id="GO:0008168">
    <property type="term" value="F:methyltransferase activity"/>
    <property type="evidence" value="ECO:0007669"/>
    <property type="project" value="UniProtKB-KW"/>
</dbReference>
<dbReference type="CDD" id="cd02440">
    <property type="entry name" value="AdoMet_MTases"/>
    <property type="match status" value="1"/>
</dbReference>
<dbReference type="Pfam" id="PF13489">
    <property type="entry name" value="Methyltransf_23"/>
    <property type="match status" value="1"/>
</dbReference>
<dbReference type="SUPFAM" id="SSF53335">
    <property type="entry name" value="S-adenosyl-L-methionine-dependent methyltransferases"/>
    <property type="match status" value="1"/>
</dbReference>
<dbReference type="GO" id="GO:0032259">
    <property type="term" value="P:methylation"/>
    <property type="evidence" value="ECO:0007669"/>
    <property type="project" value="UniProtKB-KW"/>
</dbReference>
<organism evidence="1 2">
    <name type="scientific">Candidatus Propionivibrio dominans</name>
    <dbReference type="NCBI Taxonomy" id="2954373"/>
    <lineage>
        <taxon>Bacteria</taxon>
        <taxon>Pseudomonadati</taxon>
        <taxon>Pseudomonadota</taxon>
        <taxon>Betaproteobacteria</taxon>
        <taxon>Rhodocyclales</taxon>
        <taxon>Rhodocyclaceae</taxon>
        <taxon>Propionivibrio</taxon>
    </lineage>
</organism>
<dbReference type="PANTHER" id="PTHR43861">
    <property type="entry name" value="TRANS-ACONITATE 2-METHYLTRANSFERASE-RELATED"/>
    <property type="match status" value="1"/>
</dbReference>
<proteinExistence type="predicted"/>
<sequence length="295" mass="33480">MEKCLICESSTLDEAFRREGYVYFRCRTCGMLLVDLHMAPAEVFSHYSEAYYEADVSGTSENRRGYPSYRGAQQTLNESFKDKLDLVRRYISSGFLLDAGAAYGLFLKAASPYFDGAGIDVSEYAASVARDEFGMNVQAGDIEHTTFPDGHFEVVVLWDIIEHLIRPVEAMREVNRILKPGGYVFISTDDAANWLPRLLGSRWWAIGPPMHLCHFSKKGMRIALQRAGLELHSFTSDPRRYSIAEIIKHFGVSYQNAFLTNLGSRMEKNAIGRFVFHVTRPEQFVAIGRKPDDYL</sequence>
<gene>
    <name evidence="1" type="ORF">IPJ48_02515</name>
</gene>
<keyword evidence="1" id="KW-0808">Transferase</keyword>
<dbReference type="AlphaFoldDB" id="A0A9D7FC17"/>
<keyword evidence="1" id="KW-0489">Methyltransferase</keyword>
<comment type="caution">
    <text evidence="1">The sequence shown here is derived from an EMBL/GenBank/DDBJ whole genome shotgun (WGS) entry which is preliminary data.</text>
</comment>
<name>A0A9D7FC17_9RHOO</name>